<comment type="subcellular location">
    <subcellularLocation>
        <location evidence="1 9">Cell membrane</location>
        <topology evidence="1 9">Multi-pass membrane protein</topology>
    </subcellularLocation>
</comment>
<feature type="transmembrane region" description="Helical" evidence="9">
    <location>
        <begin position="153"/>
        <end position="171"/>
    </location>
</feature>
<sequence length="453" mass="48824">MDNKLSFSSYLVIGVMLFALFFGAGNLIFPASLGQNAGTSLWFAIIGFLITGIGLPFLGTLAMGFSGSKNLQELSSRVHPTFAVIFTSLLYLTIGPFFALPRTGAVSYEIGIMPFVNSEYTQIGLLIFTVVFFGLTLWLSLNPSKIVDNVGKYLSPGILIGLLILLGFVIFKPMGEFSTPQGSYIDNAFMTGFTEGYNTMDALASLVFGIIVINAVRSMGVTSKKGILAATAKSGAIAIFFLGIIYAGIGYLGATSVDLFGIMENGGPVLSAASEHYFGSFGAILLAIVIILACLTTSIGLTTACAEYFHTLIPSISYKAFVIIFSVFTCVIANFGLSNIITYSVPVLMLLYPLAIVLILLAFLSPLFYHARFVYVAVMICTFLISIIDGLKALCDSLEIEYFGWLESILDFYDNVLPFYDVGLGWIVPFVIITLITGVIARINGKRPVPLNS</sequence>
<evidence type="ECO:0000256" key="5">
    <source>
        <dbReference type="ARBA" id="ARBA00022692"/>
    </source>
</evidence>
<organism evidence="10 11">
    <name type="scientific">Psychrobacillus faecigallinarum</name>
    <dbReference type="NCBI Taxonomy" id="2762235"/>
    <lineage>
        <taxon>Bacteria</taxon>
        <taxon>Bacillati</taxon>
        <taxon>Bacillota</taxon>
        <taxon>Bacilli</taxon>
        <taxon>Bacillales</taxon>
        <taxon>Bacillaceae</taxon>
        <taxon>Psychrobacillus</taxon>
    </lineage>
</organism>
<keyword evidence="7 9" id="KW-1133">Transmembrane helix</keyword>
<comment type="function">
    <text evidence="9">Component of the transport system for branched-chain amino acids.</text>
</comment>
<feature type="transmembrane region" description="Helical" evidence="9">
    <location>
        <begin position="423"/>
        <end position="443"/>
    </location>
</feature>
<keyword evidence="11" id="KW-1185">Reference proteome</keyword>
<name>A0ABR8RCP3_9BACI</name>
<feature type="transmembrane region" description="Helical" evidence="9">
    <location>
        <begin position="343"/>
        <end position="364"/>
    </location>
</feature>
<evidence type="ECO:0000256" key="6">
    <source>
        <dbReference type="ARBA" id="ARBA00022970"/>
    </source>
</evidence>
<dbReference type="RefSeq" id="WP_154312167.1">
    <property type="nucleotide sequence ID" value="NZ_JACSQO010000008.1"/>
</dbReference>
<proteinExistence type="inferred from homology"/>
<dbReference type="InterPro" id="IPR004685">
    <property type="entry name" value="Brnchd-chn_aa_trnsp_Livcs"/>
</dbReference>
<dbReference type="PANTHER" id="PTHR30588:SF0">
    <property type="entry name" value="BRANCHED-CHAIN AMINO ACID PERMEASE BRNQ"/>
    <property type="match status" value="1"/>
</dbReference>
<reference evidence="10 11" key="1">
    <citation type="submission" date="2020-08" db="EMBL/GenBank/DDBJ databases">
        <title>A Genomic Blueprint of the Chicken Gut Microbiome.</title>
        <authorList>
            <person name="Gilroy R."/>
            <person name="Ravi A."/>
            <person name="Getino M."/>
            <person name="Pursley I."/>
            <person name="Horton D.L."/>
            <person name="Alikhan N.-F."/>
            <person name="Baker D."/>
            <person name="Gharbi K."/>
            <person name="Hall N."/>
            <person name="Watson M."/>
            <person name="Adriaenssens E.M."/>
            <person name="Foster-Nyarko E."/>
            <person name="Jarju S."/>
            <person name="Secka A."/>
            <person name="Antonio M."/>
            <person name="Oren A."/>
            <person name="Chaudhuri R."/>
            <person name="La Ragione R.M."/>
            <person name="Hildebrand F."/>
            <person name="Pallen M.J."/>
        </authorList>
    </citation>
    <scope>NUCLEOTIDE SEQUENCE [LARGE SCALE GENOMIC DNA]</scope>
    <source>
        <strain evidence="10 11">Sa2BUA9</strain>
    </source>
</reference>
<evidence type="ECO:0000256" key="1">
    <source>
        <dbReference type="ARBA" id="ARBA00004651"/>
    </source>
</evidence>
<gene>
    <name evidence="10" type="primary">brnQ</name>
    <name evidence="10" type="ORF">H9650_14365</name>
</gene>
<comment type="caution">
    <text evidence="10">The sequence shown here is derived from an EMBL/GenBank/DDBJ whole genome shotgun (WGS) entry which is preliminary data.</text>
</comment>
<dbReference type="EMBL" id="JACSQO010000008">
    <property type="protein sequence ID" value="MBD7945307.1"/>
    <property type="molecule type" value="Genomic_DNA"/>
</dbReference>
<feature type="transmembrane region" description="Helical" evidence="9">
    <location>
        <begin position="120"/>
        <end position="141"/>
    </location>
</feature>
<evidence type="ECO:0000256" key="7">
    <source>
        <dbReference type="ARBA" id="ARBA00022989"/>
    </source>
</evidence>
<accession>A0ABR8RCP3</accession>
<evidence type="ECO:0000256" key="8">
    <source>
        <dbReference type="ARBA" id="ARBA00023136"/>
    </source>
</evidence>
<keyword evidence="6 9" id="KW-0029">Amino-acid transport</keyword>
<feature type="transmembrane region" description="Helical" evidence="9">
    <location>
        <begin position="41"/>
        <end position="66"/>
    </location>
</feature>
<feature type="transmembrane region" description="Helical" evidence="9">
    <location>
        <begin position="316"/>
        <end position="337"/>
    </location>
</feature>
<keyword evidence="3 9" id="KW-0813">Transport</keyword>
<dbReference type="PANTHER" id="PTHR30588">
    <property type="entry name" value="BRANCHED-CHAIN AMINO ACID TRANSPORT SYSTEM 2 CARRIER PROTEIN"/>
    <property type="match status" value="1"/>
</dbReference>
<feature type="transmembrane region" description="Helical" evidence="9">
    <location>
        <begin position="197"/>
        <end position="216"/>
    </location>
</feature>
<keyword evidence="5 9" id="KW-0812">Transmembrane</keyword>
<protein>
    <recommendedName>
        <fullName evidence="9">Branched-chain amino acid transport system carrier protein</fullName>
    </recommendedName>
</protein>
<evidence type="ECO:0000313" key="11">
    <source>
        <dbReference type="Proteomes" id="UP000640786"/>
    </source>
</evidence>
<feature type="transmembrane region" description="Helical" evidence="9">
    <location>
        <begin position="237"/>
        <end position="257"/>
    </location>
</feature>
<dbReference type="NCBIfam" id="TIGR00796">
    <property type="entry name" value="livcs"/>
    <property type="match status" value="1"/>
</dbReference>
<evidence type="ECO:0000256" key="4">
    <source>
        <dbReference type="ARBA" id="ARBA00022475"/>
    </source>
</evidence>
<dbReference type="Pfam" id="PF05525">
    <property type="entry name" value="Branch_AA_trans"/>
    <property type="match status" value="1"/>
</dbReference>
<feature type="transmembrane region" description="Helical" evidence="9">
    <location>
        <begin position="7"/>
        <end position="29"/>
    </location>
</feature>
<comment type="similarity">
    <text evidence="2 9">Belongs to the branched chain amino acid transporter family.</text>
</comment>
<keyword evidence="8 9" id="KW-0472">Membrane</keyword>
<feature type="transmembrane region" description="Helical" evidence="9">
    <location>
        <begin position="371"/>
        <end position="388"/>
    </location>
</feature>
<evidence type="ECO:0000256" key="2">
    <source>
        <dbReference type="ARBA" id="ARBA00008540"/>
    </source>
</evidence>
<evidence type="ECO:0000256" key="9">
    <source>
        <dbReference type="RuleBase" id="RU362122"/>
    </source>
</evidence>
<feature type="transmembrane region" description="Helical" evidence="9">
    <location>
        <begin position="78"/>
        <end position="100"/>
    </location>
</feature>
<evidence type="ECO:0000256" key="3">
    <source>
        <dbReference type="ARBA" id="ARBA00022448"/>
    </source>
</evidence>
<feature type="transmembrane region" description="Helical" evidence="9">
    <location>
        <begin position="277"/>
        <end position="304"/>
    </location>
</feature>
<evidence type="ECO:0000313" key="10">
    <source>
        <dbReference type="EMBL" id="MBD7945307.1"/>
    </source>
</evidence>
<keyword evidence="4" id="KW-1003">Cell membrane</keyword>
<dbReference type="Proteomes" id="UP000640786">
    <property type="component" value="Unassembled WGS sequence"/>
</dbReference>